<comment type="caution">
    <text evidence="4">The sequence shown here is derived from an EMBL/GenBank/DDBJ whole genome shotgun (WGS) entry which is preliminary data.</text>
</comment>
<dbReference type="InterPro" id="IPR011006">
    <property type="entry name" value="CheY-like_superfamily"/>
</dbReference>
<dbReference type="InterPro" id="IPR046947">
    <property type="entry name" value="LytR-like"/>
</dbReference>
<dbReference type="GO" id="GO:0000156">
    <property type="term" value="F:phosphorelay response regulator activity"/>
    <property type="evidence" value="ECO:0007669"/>
    <property type="project" value="InterPro"/>
</dbReference>
<dbReference type="SMART" id="SM00850">
    <property type="entry name" value="LytTR"/>
    <property type="match status" value="1"/>
</dbReference>
<dbReference type="SMART" id="SM00448">
    <property type="entry name" value="REC"/>
    <property type="match status" value="1"/>
</dbReference>
<feature type="domain" description="HTH LytTR-type" evidence="3">
    <location>
        <begin position="144"/>
        <end position="251"/>
    </location>
</feature>
<dbReference type="PANTHER" id="PTHR37299">
    <property type="entry name" value="TRANSCRIPTIONAL REGULATOR-RELATED"/>
    <property type="match status" value="1"/>
</dbReference>
<dbReference type="Gene3D" id="3.40.50.2300">
    <property type="match status" value="1"/>
</dbReference>
<accession>A0AA37WGL8</accession>
<evidence type="ECO:0000313" key="4">
    <source>
        <dbReference type="EMBL" id="GLR20023.1"/>
    </source>
</evidence>
<dbReference type="PROSITE" id="PS50110">
    <property type="entry name" value="RESPONSE_REGULATORY"/>
    <property type="match status" value="1"/>
</dbReference>
<name>A0AA37WGL8_9BACT</name>
<dbReference type="PANTHER" id="PTHR37299:SF1">
    <property type="entry name" value="STAGE 0 SPORULATION PROTEIN A HOMOLOG"/>
    <property type="match status" value="1"/>
</dbReference>
<dbReference type="Pfam" id="PF00072">
    <property type="entry name" value="Response_reg"/>
    <property type="match status" value="1"/>
</dbReference>
<gene>
    <name evidence="4" type="ORF">GCM10007940_46390</name>
</gene>
<dbReference type="PROSITE" id="PS50930">
    <property type="entry name" value="HTH_LYTTR"/>
    <property type="match status" value="1"/>
</dbReference>
<dbReference type="AlphaFoldDB" id="A0AA37WGL8"/>
<dbReference type="InterPro" id="IPR007492">
    <property type="entry name" value="LytTR_DNA-bd_dom"/>
</dbReference>
<dbReference type="EMBL" id="BSOH01000037">
    <property type="protein sequence ID" value="GLR20023.1"/>
    <property type="molecule type" value="Genomic_DNA"/>
</dbReference>
<protein>
    <submittedName>
        <fullName evidence="4">DNA-binding response regulator</fullName>
    </submittedName>
</protein>
<sequence>MYKVLIIEDEAPAVNRLKEMLAKTSREIEVVEVKDGIQSSVEYLRTSPSVDLIFMDIQLSDGLSFNIFSKVEIDIPIIFTTAYSQYAFKAFKVSSIDYLLKPIEQEDLNNAILKLEKFTSQNISPQVIKTIETALNGHNYKQRFLIKNGGRLSFVKTDQINYFFSDSGLTFVQSGPNKKHILEETLDQLESSLDPGLFFRINRKFILNINAIEEIQTYYNNRLILQLNPAFSEQVIVSRQRVVNFKQWLDS</sequence>
<dbReference type="Gene3D" id="2.40.50.1020">
    <property type="entry name" value="LytTr DNA-binding domain"/>
    <property type="match status" value="1"/>
</dbReference>
<evidence type="ECO:0000259" key="2">
    <source>
        <dbReference type="PROSITE" id="PS50110"/>
    </source>
</evidence>
<dbReference type="Pfam" id="PF04397">
    <property type="entry name" value="LytTR"/>
    <property type="match status" value="1"/>
</dbReference>
<organism evidence="4 5">
    <name type="scientific">Portibacter lacus</name>
    <dbReference type="NCBI Taxonomy" id="1099794"/>
    <lineage>
        <taxon>Bacteria</taxon>
        <taxon>Pseudomonadati</taxon>
        <taxon>Bacteroidota</taxon>
        <taxon>Saprospiria</taxon>
        <taxon>Saprospirales</taxon>
        <taxon>Haliscomenobacteraceae</taxon>
        <taxon>Portibacter</taxon>
    </lineage>
</organism>
<dbReference type="Proteomes" id="UP001156666">
    <property type="component" value="Unassembled WGS sequence"/>
</dbReference>
<feature type="modified residue" description="4-aspartylphosphate" evidence="1">
    <location>
        <position position="56"/>
    </location>
</feature>
<evidence type="ECO:0000313" key="5">
    <source>
        <dbReference type="Proteomes" id="UP001156666"/>
    </source>
</evidence>
<dbReference type="SUPFAM" id="SSF52172">
    <property type="entry name" value="CheY-like"/>
    <property type="match status" value="1"/>
</dbReference>
<evidence type="ECO:0000259" key="3">
    <source>
        <dbReference type="PROSITE" id="PS50930"/>
    </source>
</evidence>
<dbReference type="InterPro" id="IPR001789">
    <property type="entry name" value="Sig_transdc_resp-reg_receiver"/>
</dbReference>
<keyword evidence="1" id="KW-0597">Phosphoprotein</keyword>
<reference evidence="4" key="1">
    <citation type="journal article" date="2014" name="Int. J. Syst. Evol. Microbiol.">
        <title>Complete genome sequence of Corynebacterium casei LMG S-19264T (=DSM 44701T), isolated from a smear-ripened cheese.</title>
        <authorList>
            <consortium name="US DOE Joint Genome Institute (JGI-PGF)"/>
            <person name="Walter F."/>
            <person name="Albersmeier A."/>
            <person name="Kalinowski J."/>
            <person name="Ruckert C."/>
        </authorList>
    </citation>
    <scope>NUCLEOTIDE SEQUENCE</scope>
    <source>
        <strain evidence="4">NBRC 108769</strain>
    </source>
</reference>
<dbReference type="GO" id="GO:0003677">
    <property type="term" value="F:DNA binding"/>
    <property type="evidence" value="ECO:0007669"/>
    <property type="project" value="UniProtKB-KW"/>
</dbReference>
<keyword evidence="4" id="KW-0238">DNA-binding</keyword>
<dbReference type="RefSeq" id="WP_235293545.1">
    <property type="nucleotide sequence ID" value="NZ_BSOH01000037.1"/>
</dbReference>
<keyword evidence="5" id="KW-1185">Reference proteome</keyword>
<proteinExistence type="predicted"/>
<evidence type="ECO:0000256" key="1">
    <source>
        <dbReference type="PROSITE-ProRule" id="PRU00169"/>
    </source>
</evidence>
<feature type="domain" description="Response regulatory" evidence="2">
    <location>
        <begin position="3"/>
        <end position="116"/>
    </location>
</feature>
<reference evidence="4" key="2">
    <citation type="submission" date="2023-01" db="EMBL/GenBank/DDBJ databases">
        <title>Draft genome sequence of Portibacter lacus strain NBRC 108769.</title>
        <authorList>
            <person name="Sun Q."/>
            <person name="Mori K."/>
        </authorList>
    </citation>
    <scope>NUCLEOTIDE SEQUENCE</scope>
    <source>
        <strain evidence="4">NBRC 108769</strain>
    </source>
</reference>